<dbReference type="Proteomes" id="UP000252519">
    <property type="component" value="Unassembled WGS sequence"/>
</dbReference>
<dbReference type="OrthoDB" id="6076970at2759"/>
<organism evidence="11 12">
    <name type="scientific">Ancylostoma caninum</name>
    <name type="common">Dog hookworm</name>
    <dbReference type="NCBI Taxonomy" id="29170"/>
    <lineage>
        <taxon>Eukaryota</taxon>
        <taxon>Metazoa</taxon>
        <taxon>Ecdysozoa</taxon>
        <taxon>Nematoda</taxon>
        <taxon>Chromadorea</taxon>
        <taxon>Rhabditida</taxon>
        <taxon>Rhabditina</taxon>
        <taxon>Rhabditomorpha</taxon>
        <taxon>Strongyloidea</taxon>
        <taxon>Ancylostomatidae</taxon>
        <taxon>Ancylostomatinae</taxon>
        <taxon>Ancylostoma</taxon>
    </lineage>
</organism>
<feature type="transmembrane region" description="Helical" evidence="10">
    <location>
        <begin position="34"/>
        <end position="59"/>
    </location>
</feature>
<evidence type="ECO:0000313" key="11">
    <source>
        <dbReference type="EMBL" id="RCN38369.1"/>
    </source>
</evidence>
<dbReference type="EMBL" id="JOJR01000404">
    <property type="protein sequence ID" value="RCN38369.1"/>
    <property type="molecule type" value="Genomic_DNA"/>
</dbReference>
<proteinExistence type="predicted"/>
<evidence type="ECO:0000256" key="5">
    <source>
        <dbReference type="ARBA" id="ARBA00023040"/>
    </source>
</evidence>
<keyword evidence="6 10" id="KW-0472">Membrane</keyword>
<dbReference type="SUPFAM" id="SSF81321">
    <property type="entry name" value="Family A G protein-coupled receptor-like"/>
    <property type="match status" value="1"/>
</dbReference>
<evidence type="ECO:0000313" key="12">
    <source>
        <dbReference type="Proteomes" id="UP000252519"/>
    </source>
</evidence>
<dbReference type="STRING" id="29170.A0A368G4Z4"/>
<keyword evidence="2" id="KW-1003">Cell membrane</keyword>
<sequence>MTMMPLQDDTDEQRSSDLHGTTSSKCVFDSDAMFTLYTFMIGFALPAVLITMFYSRVICKVQQSSRNMRGMRTVPEQGKRDISAHRVQQVCFNSAANPVLYALINRELRQQHVMAMARKRQSFTHATHGALEFVARHTHKCAPGHHIIHQQATAGLTFVLFAPDYGLLIRCALAVISLFCTEINVLAFRCESM</sequence>
<dbReference type="GO" id="GO:0042923">
    <property type="term" value="F:neuropeptide binding"/>
    <property type="evidence" value="ECO:0007669"/>
    <property type="project" value="TreeGrafter"/>
</dbReference>
<dbReference type="PRINTS" id="PR00237">
    <property type="entry name" value="GPCRRHODOPSN"/>
</dbReference>
<keyword evidence="8" id="KW-0807">Transducer</keyword>
<evidence type="ECO:0008006" key="13">
    <source>
        <dbReference type="Google" id="ProtNLM"/>
    </source>
</evidence>
<gene>
    <name evidence="11" type="ORF">ANCCAN_15714</name>
</gene>
<dbReference type="GO" id="GO:0043005">
    <property type="term" value="C:neuron projection"/>
    <property type="evidence" value="ECO:0007669"/>
    <property type="project" value="TreeGrafter"/>
</dbReference>
<dbReference type="GO" id="GO:0005886">
    <property type="term" value="C:plasma membrane"/>
    <property type="evidence" value="ECO:0007669"/>
    <property type="project" value="UniProtKB-SubCell"/>
</dbReference>
<evidence type="ECO:0000256" key="3">
    <source>
        <dbReference type="ARBA" id="ARBA00022692"/>
    </source>
</evidence>
<keyword evidence="3 10" id="KW-0812">Transmembrane</keyword>
<comment type="subcellular location">
    <subcellularLocation>
        <location evidence="1">Cell membrane</location>
        <topology evidence="1">Multi-pass membrane protein</topology>
    </subcellularLocation>
</comment>
<evidence type="ECO:0000256" key="4">
    <source>
        <dbReference type="ARBA" id="ARBA00022989"/>
    </source>
</evidence>
<dbReference type="InterPro" id="IPR000276">
    <property type="entry name" value="GPCR_Rhodpsn"/>
</dbReference>
<keyword evidence="4 10" id="KW-1133">Transmembrane helix</keyword>
<evidence type="ECO:0000256" key="10">
    <source>
        <dbReference type="SAM" id="Phobius"/>
    </source>
</evidence>
<name>A0A368G4Z4_ANCCA</name>
<dbReference type="GO" id="GO:0004930">
    <property type="term" value="F:G protein-coupled receptor activity"/>
    <property type="evidence" value="ECO:0007669"/>
    <property type="project" value="UniProtKB-KW"/>
</dbReference>
<evidence type="ECO:0000256" key="8">
    <source>
        <dbReference type="ARBA" id="ARBA00023224"/>
    </source>
</evidence>
<keyword evidence="5" id="KW-0297">G-protein coupled receptor</keyword>
<dbReference type="PANTHER" id="PTHR24229:SF40">
    <property type="entry name" value="ALLATOSTATIN C RECEPTOR 1-RELATED"/>
    <property type="match status" value="1"/>
</dbReference>
<dbReference type="PANTHER" id="PTHR24229">
    <property type="entry name" value="NEUROPEPTIDES RECEPTOR"/>
    <property type="match status" value="1"/>
</dbReference>
<reference evidence="11 12" key="1">
    <citation type="submission" date="2014-10" db="EMBL/GenBank/DDBJ databases">
        <title>Draft genome of the hookworm Ancylostoma caninum.</title>
        <authorList>
            <person name="Mitreva M."/>
        </authorList>
    </citation>
    <scope>NUCLEOTIDE SEQUENCE [LARGE SCALE GENOMIC DNA]</scope>
    <source>
        <strain evidence="11 12">Baltimore</strain>
    </source>
</reference>
<accession>A0A368G4Z4</accession>
<keyword evidence="7" id="KW-0675">Receptor</keyword>
<evidence type="ECO:0000256" key="9">
    <source>
        <dbReference type="SAM" id="MobiDB-lite"/>
    </source>
</evidence>
<dbReference type="AlphaFoldDB" id="A0A368G4Z4"/>
<dbReference type="GO" id="GO:0007218">
    <property type="term" value="P:neuropeptide signaling pathway"/>
    <property type="evidence" value="ECO:0007669"/>
    <property type="project" value="TreeGrafter"/>
</dbReference>
<evidence type="ECO:0000256" key="6">
    <source>
        <dbReference type="ARBA" id="ARBA00023136"/>
    </source>
</evidence>
<comment type="caution">
    <text evidence="11">The sequence shown here is derived from an EMBL/GenBank/DDBJ whole genome shotgun (WGS) entry which is preliminary data.</text>
</comment>
<protein>
    <recommendedName>
        <fullName evidence="13">G-protein coupled receptors family 1 profile domain-containing protein</fullName>
    </recommendedName>
</protein>
<keyword evidence="12" id="KW-1185">Reference proteome</keyword>
<evidence type="ECO:0000256" key="2">
    <source>
        <dbReference type="ARBA" id="ARBA00022475"/>
    </source>
</evidence>
<evidence type="ECO:0000256" key="1">
    <source>
        <dbReference type="ARBA" id="ARBA00004651"/>
    </source>
</evidence>
<evidence type="ECO:0000256" key="7">
    <source>
        <dbReference type="ARBA" id="ARBA00023170"/>
    </source>
</evidence>
<dbReference type="Gene3D" id="1.20.1070.10">
    <property type="entry name" value="Rhodopsin 7-helix transmembrane proteins"/>
    <property type="match status" value="1"/>
</dbReference>
<feature type="region of interest" description="Disordered" evidence="9">
    <location>
        <begin position="1"/>
        <end position="21"/>
    </location>
</feature>